<evidence type="ECO:0000313" key="3">
    <source>
        <dbReference type="EMBL" id="GAA0745590.1"/>
    </source>
</evidence>
<feature type="coiled-coil region" evidence="1">
    <location>
        <begin position="26"/>
        <end position="53"/>
    </location>
</feature>
<dbReference type="PANTHER" id="PTHR36508:SF1">
    <property type="entry name" value="PROTEIN SLYX"/>
    <property type="match status" value="1"/>
</dbReference>
<dbReference type="EMBL" id="BAAAEW010000006">
    <property type="protein sequence ID" value="GAA0745590.1"/>
    <property type="molecule type" value="Genomic_DNA"/>
</dbReference>
<protein>
    <submittedName>
        <fullName evidence="3">SlyX family protein</fullName>
    </submittedName>
</protein>
<accession>A0ABN1JS24</accession>
<proteinExistence type="predicted"/>
<dbReference type="RefSeq" id="WP_141288990.1">
    <property type="nucleotide sequence ID" value="NZ_BAAAEW010000006.1"/>
</dbReference>
<dbReference type="Pfam" id="PF04102">
    <property type="entry name" value="SlyX"/>
    <property type="match status" value="1"/>
</dbReference>
<evidence type="ECO:0000313" key="4">
    <source>
        <dbReference type="Proteomes" id="UP001500279"/>
    </source>
</evidence>
<reference evidence="3 4" key="1">
    <citation type="journal article" date="2019" name="Int. J. Syst. Evol. Microbiol.">
        <title>The Global Catalogue of Microorganisms (GCM) 10K type strain sequencing project: providing services to taxonomists for standard genome sequencing and annotation.</title>
        <authorList>
            <consortium name="The Broad Institute Genomics Platform"/>
            <consortium name="The Broad Institute Genome Sequencing Center for Infectious Disease"/>
            <person name="Wu L."/>
            <person name="Ma J."/>
        </authorList>
    </citation>
    <scope>NUCLEOTIDE SEQUENCE [LARGE SCALE GENOMIC DNA]</scope>
    <source>
        <strain evidence="3 4">JCM 15503</strain>
    </source>
</reference>
<keyword evidence="4" id="KW-1185">Reference proteome</keyword>
<sequence length="74" mass="8615">MPADSEQVEQRLVALEIKASFTEDLVEQLNEVIVRQQQQLDLLINELRQLRQQVPTQSGNGEFRSLRDDLPPHY</sequence>
<name>A0ABN1JS24_9BURK</name>
<keyword evidence="1" id="KW-0175">Coiled coil</keyword>
<organism evidence="3 4">
    <name type="scientific">Ideonella azotifigens</name>
    <dbReference type="NCBI Taxonomy" id="513160"/>
    <lineage>
        <taxon>Bacteria</taxon>
        <taxon>Pseudomonadati</taxon>
        <taxon>Pseudomonadota</taxon>
        <taxon>Betaproteobacteria</taxon>
        <taxon>Burkholderiales</taxon>
        <taxon>Sphaerotilaceae</taxon>
        <taxon>Ideonella</taxon>
    </lineage>
</organism>
<evidence type="ECO:0000256" key="2">
    <source>
        <dbReference type="SAM" id="MobiDB-lite"/>
    </source>
</evidence>
<feature type="region of interest" description="Disordered" evidence="2">
    <location>
        <begin position="54"/>
        <end position="74"/>
    </location>
</feature>
<dbReference type="Proteomes" id="UP001500279">
    <property type="component" value="Unassembled WGS sequence"/>
</dbReference>
<gene>
    <name evidence="3" type="ORF">GCM10009107_12090</name>
</gene>
<comment type="caution">
    <text evidence="3">The sequence shown here is derived from an EMBL/GenBank/DDBJ whole genome shotgun (WGS) entry which is preliminary data.</text>
</comment>
<dbReference type="PANTHER" id="PTHR36508">
    <property type="entry name" value="PROTEIN SLYX"/>
    <property type="match status" value="1"/>
</dbReference>
<feature type="compositionally biased region" description="Basic and acidic residues" evidence="2">
    <location>
        <begin position="64"/>
        <end position="74"/>
    </location>
</feature>
<dbReference type="InterPro" id="IPR007236">
    <property type="entry name" value="SlyX"/>
</dbReference>
<evidence type="ECO:0000256" key="1">
    <source>
        <dbReference type="SAM" id="Coils"/>
    </source>
</evidence>
<dbReference type="Gene3D" id="1.20.5.300">
    <property type="match status" value="1"/>
</dbReference>